<accession>A0A4Z1K5D8</accession>
<name>A0A4Z1K5D8_9HELO</name>
<organism evidence="1 2">
    <name type="scientific">Botrytis porri</name>
    <dbReference type="NCBI Taxonomy" id="87229"/>
    <lineage>
        <taxon>Eukaryota</taxon>
        <taxon>Fungi</taxon>
        <taxon>Dikarya</taxon>
        <taxon>Ascomycota</taxon>
        <taxon>Pezizomycotina</taxon>
        <taxon>Leotiomycetes</taxon>
        <taxon>Helotiales</taxon>
        <taxon>Sclerotiniaceae</taxon>
        <taxon>Botrytis</taxon>
    </lineage>
</organism>
<gene>
    <name evidence="1" type="ORF">BPOR_1190g00020</name>
</gene>
<evidence type="ECO:0000313" key="2">
    <source>
        <dbReference type="Proteomes" id="UP000297280"/>
    </source>
</evidence>
<evidence type="ECO:0000313" key="1">
    <source>
        <dbReference type="EMBL" id="TGO81359.1"/>
    </source>
</evidence>
<sequence>MTPIDHTILQSNGVTTAIELNNRSLQACKYASALNPTQQIKELTREMAAYTMKFNFSDGVRRSTMSFVTRSTKYINKERLEKGFNKYHEKIDKARASWLAFYEVKNDAMQEGMPF</sequence>
<dbReference type="AlphaFoldDB" id="A0A4Z1K5D8"/>
<proteinExistence type="predicted"/>
<keyword evidence="2" id="KW-1185">Reference proteome</keyword>
<dbReference type="EMBL" id="PQXO01001183">
    <property type="protein sequence ID" value="TGO81359.1"/>
    <property type="molecule type" value="Genomic_DNA"/>
</dbReference>
<comment type="caution">
    <text evidence="1">The sequence shown here is derived from an EMBL/GenBank/DDBJ whole genome shotgun (WGS) entry which is preliminary data.</text>
</comment>
<reference evidence="1 2" key="1">
    <citation type="submission" date="2017-12" db="EMBL/GenBank/DDBJ databases">
        <title>Comparative genomics of Botrytis spp.</title>
        <authorList>
            <person name="Valero-Jimenez C.A."/>
            <person name="Tapia P."/>
            <person name="Veloso J."/>
            <person name="Silva-Moreno E."/>
            <person name="Staats M."/>
            <person name="Valdes J.H."/>
            <person name="Van Kan J.A.L."/>
        </authorList>
    </citation>
    <scope>NUCLEOTIDE SEQUENCE [LARGE SCALE GENOMIC DNA]</scope>
    <source>
        <strain evidence="1 2">MUCL3349</strain>
    </source>
</reference>
<protein>
    <submittedName>
        <fullName evidence="1">Uncharacterized protein</fullName>
    </submittedName>
</protein>
<dbReference type="Proteomes" id="UP000297280">
    <property type="component" value="Unassembled WGS sequence"/>
</dbReference>